<evidence type="ECO:0000313" key="7">
    <source>
        <dbReference type="EMBL" id="KAH7984260.1"/>
    </source>
</evidence>
<gene>
    <name evidence="7" type="ORF">HPB52_018686</name>
</gene>
<feature type="DNA-binding region" description="Homeobox" evidence="3">
    <location>
        <begin position="35"/>
        <end position="94"/>
    </location>
</feature>
<dbReference type="AlphaFoldDB" id="A0A9D4TB71"/>
<comment type="similarity">
    <text evidence="2">Belongs to the paired homeobox family. Bicoid subfamily.</text>
</comment>
<protein>
    <recommendedName>
        <fullName evidence="6">Homeobox domain-containing protein</fullName>
    </recommendedName>
</protein>
<reference evidence="7" key="1">
    <citation type="journal article" date="2020" name="Cell">
        <title>Large-Scale Comparative Analyses of Tick Genomes Elucidate Their Genetic Diversity and Vector Capacities.</title>
        <authorList>
            <consortium name="Tick Genome and Microbiome Consortium (TIGMIC)"/>
            <person name="Jia N."/>
            <person name="Wang J."/>
            <person name="Shi W."/>
            <person name="Du L."/>
            <person name="Sun Y."/>
            <person name="Zhan W."/>
            <person name="Jiang J.F."/>
            <person name="Wang Q."/>
            <person name="Zhang B."/>
            <person name="Ji P."/>
            <person name="Bell-Sakyi L."/>
            <person name="Cui X.M."/>
            <person name="Yuan T.T."/>
            <person name="Jiang B.G."/>
            <person name="Yang W.F."/>
            <person name="Lam T.T."/>
            <person name="Chang Q.C."/>
            <person name="Ding S.J."/>
            <person name="Wang X.J."/>
            <person name="Zhu J.G."/>
            <person name="Ruan X.D."/>
            <person name="Zhao L."/>
            <person name="Wei J.T."/>
            <person name="Ye R.Z."/>
            <person name="Que T.C."/>
            <person name="Du C.H."/>
            <person name="Zhou Y.H."/>
            <person name="Cheng J.X."/>
            <person name="Dai P.F."/>
            <person name="Guo W.B."/>
            <person name="Han X.H."/>
            <person name="Huang E.J."/>
            <person name="Li L.F."/>
            <person name="Wei W."/>
            <person name="Gao Y.C."/>
            <person name="Liu J.Z."/>
            <person name="Shao H.Z."/>
            <person name="Wang X."/>
            <person name="Wang C.C."/>
            <person name="Yang T.C."/>
            <person name="Huo Q.B."/>
            <person name="Li W."/>
            <person name="Chen H.Y."/>
            <person name="Chen S.E."/>
            <person name="Zhou L.G."/>
            <person name="Ni X.B."/>
            <person name="Tian J.H."/>
            <person name="Sheng Y."/>
            <person name="Liu T."/>
            <person name="Pan Y.S."/>
            <person name="Xia L.Y."/>
            <person name="Li J."/>
            <person name="Zhao F."/>
            <person name="Cao W.C."/>
        </authorList>
    </citation>
    <scope>NUCLEOTIDE SEQUENCE</scope>
    <source>
        <strain evidence="7">Rsan-2018</strain>
    </source>
</reference>
<keyword evidence="3 4" id="KW-0238">DNA-binding</keyword>
<evidence type="ECO:0000256" key="5">
    <source>
        <dbReference type="SAM" id="MobiDB-lite"/>
    </source>
</evidence>
<proteinExistence type="inferred from homology"/>
<evidence type="ECO:0000256" key="3">
    <source>
        <dbReference type="PROSITE-ProRule" id="PRU00108"/>
    </source>
</evidence>
<dbReference type="PANTHER" id="PTHR46643">
    <property type="entry name" value="HOMEOBOX PROTEIN GOOSECOID-RELATED"/>
    <property type="match status" value="1"/>
</dbReference>
<keyword evidence="3 4" id="KW-0371">Homeobox</keyword>
<feature type="region of interest" description="Disordered" evidence="5">
    <location>
        <begin position="1"/>
        <end position="36"/>
    </location>
</feature>
<dbReference type="GO" id="GO:0000981">
    <property type="term" value="F:DNA-binding transcription factor activity, RNA polymerase II-specific"/>
    <property type="evidence" value="ECO:0007669"/>
    <property type="project" value="TreeGrafter"/>
</dbReference>
<feature type="domain" description="Homeobox" evidence="6">
    <location>
        <begin position="33"/>
        <end position="93"/>
    </location>
</feature>
<dbReference type="PANTHER" id="PTHR46643:SF1">
    <property type="entry name" value="HOMEOBOX PROTEIN GOOSECOID-2"/>
    <property type="match status" value="1"/>
</dbReference>
<evidence type="ECO:0000256" key="2">
    <source>
        <dbReference type="ARBA" id="ARBA00006503"/>
    </source>
</evidence>
<evidence type="ECO:0000256" key="4">
    <source>
        <dbReference type="RuleBase" id="RU000682"/>
    </source>
</evidence>
<dbReference type="InterPro" id="IPR001356">
    <property type="entry name" value="HD"/>
</dbReference>
<dbReference type="SMART" id="SM00389">
    <property type="entry name" value="HOX"/>
    <property type="match status" value="1"/>
</dbReference>
<dbReference type="EMBL" id="JABSTV010001245">
    <property type="protein sequence ID" value="KAH7984260.1"/>
    <property type="molecule type" value="Genomic_DNA"/>
</dbReference>
<feature type="compositionally biased region" description="Basic and acidic residues" evidence="5">
    <location>
        <begin position="10"/>
        <end position="21"/>
    </location>
</feature>
<accession>A0A9D4TB71</accession>
<dbReference type="Pfam" id="PF00046">
    <property type="entry name" value="Homeodomain"/>
    <property type="match status" value="1"/>
</dbReference>
<name>A0A9D4TB71_RHISA</name>
<dbReference type="Proteomes" id="UP000821837">
    <property type="component" value="Chromosome 1"/>
</dbReference>
<reference evidence="7" key="2">
    <citation type="submission" date="2021-09" db="EMBL/GenBank/DDBJ databases">
        <authorList>
            <person name="Jia N."/>
            <person name="Wang J."/>
            <person name="Shi W."/>
            <person name="Du L."/>
            <person name="Sun Y."/>
            <person name="Zhan W."/>
            <person name="Jiang J."/>
            <person name="Wang Q."/>
            <person name="Zhang B."/>
            <person name="Ji P."/>
            <person name="Sakyi L.B."/>
            <person name="Cui X."/>
            <person name="Yuan T."/>
            <person name="Jiang B."/>
            <person name="Yang W."/>
            <person name="Lam T.T.-Y."/>
            <person name="Chang Q."/>
            <person name="Ding S."/>
            <person name="Wang X."/>
            <person name="Zhu J."/>
            <person name="Ruan X."/>
            <person name="Zhao L."/>
            <person name="Wei J."/>
            <person name="Que T."/>
            <person name="Du C."/>
            <person name="Cheng J."/>
            <person name="Dai P."/>
            <person name="Han X."/>
            <person name="Huang E."/>
            <person name="Gao Y."/>
            <person name="Liu J."/>
            <person name="Shao H."/>
            <person name="Ye R."/>
            <person name="Li L."/>
            <person name="Wei W."/>
            <person name="Wang X."/>
            <person name="Wang C."/>
            <person name="Huo Q."/>
            <person name="Li W."/>
            <person name="Guo W."/>
            <person name="Chen H."/>
            <person name="Chen S."/>
            <person name="Zhou L."/>
            <person name="Zhou L."/>
            <person name="Ni X."/>
            <person name="Tian J."/>
            <person name="Zhou Y."/>
            <person name="Sheng Y."/>
            <person name="Liu T."/>
            <person name="Pan Y."/>
            <person name="Xia L."/>
            <person name="Li J."/>
            <person name="Zhao F."/>
            <person name="Cao W."/>
        </authorList>
    </citation>
    <scope>NUCLEOTIDE SEQUENCE</scope>
    <source>
        <strain evidence="7">Rsan-2018</strain>
        <tissue evidence="7">Larvae</tissue>
    </source>
</reference>
<dbReference type="SUPFAM" id="SSF46689">
    <property type="entry name" value="Homeodomain-like"/>
    <property type="match status" value="1"/>
</dbReference>
<dbReference type="PROSITE" id="PS50071">
    <property type="entry name" value="HOMEOBOX_2"/>
    <property type="match status" value="1"/>
</dbReference>
<evidence type="ECO:0000256" key="1">
    <source>
        <dbReference type="ARBA" id="ARBA00004123"/>
    </source>
</evidence>
<dbReference type="InterPro" id="IPR009057">
    <property type="entry name" value="Homeodomain-like_sf"/>
</dbReference>
<sequence>MLFSIAAPEAEQRRRQEEQRLSRVVTEQQQAPPRQRRHRTIFSEQQLAHLEAAFARTHYPDVALREQLALRVHLREERVEVTCSIGRARRSRLRPRADERTPVAGVVQEPAGQVAKAAAATAAAVAGSRRRGGATVLRQRRDDSRVHRNARSLCGGAVWSAAVLAAHAGSLLSVSAPLSSNSGCRYRGSTHS</sequence>
<keyword evidence="8" id="KW-1185">Reference proteome</keyword>
<evidence type="ECO:0000259" key="6">
    <source>
        <dbReference type="PROSITE" id="PS50071"/>
    </source>
</evidence>
<comment type="caution">
    <text evidence="7">The sequence shown here is derived from an EMBL/GenBank/DDBJ whole genome shotgun (WGS) entry which is preliminary data.</text>
</comment>
<dbReference type="GO" id="GO:0000978">
    <property type="term" value="F:RNA polymerase II cis-regulatory region sequence-specific DNA binding"/>
    <property type="evidence" value="ECO:0007669"/>
    <property type="project" value="TreeGrafter"/>
</dbReference>
<dbReference type="CDD" id="cd00086">
    <property type="entry name" value="homeodomain"/>
    <property type="match status" value="1"/>
</dbReference>
<comment type="subcellular location">
    <subcellularLocation>
        <location evidence="1 3 4">Nucleus</location>
    </subcellularLocation>
</comment>
<dbReference type="GO" id="GO:0005634">
    <property type="term" value="C:nucleus"/>
    <property type="evidence" value="ECO:0007669"/>
    <property type="project" value="UniProtKB-SubCell"/>
</dbReference>
<keyword evidence="3 4" id="KW-0539">Nucleus</keyword>
<organism evidence="7 8">
    <name type="scientific">Rhipicephalus sanguineus</name>
    <name type="common">Brown dog tick</name>
    <name type="synonym">Ixodes sanguineus</name>
    <dbReference type="NCBI Taxonomy" id="34632"/>
    <lineage>
        <taxon>Eukaryota</taxon>
        <taxon>Metazoa</taxon>
        <taxon>Ecdysozoa</taxon>
        <taxon>Arthropoda</taxon>
        <taxon>Chelicerata</taxon>
        <taxon>Arachnida</taxon>
        <taxon>Acari</taxon>
        <taxon>Parasitiformes</taxon>
        <taxon>Ixodida</taxon>
        <taxon>Ixodoidea</taxon>
        <taxon>Ixodidae</taxon>
        <taxon>Rhipicephalinae</taxon>
        <taxon>Rhipicephalus</taxon>
        <taxon>Rhipicephalus</taxon>
    </lineage>
</organism>
<dbReference type="InterPro" id="IPR051440">
    <property type="entry name" value="Goosecoid-like_HB"/>
</dbReference>
<dbReference type="Gene3D" id="1.10.10.60">
    <property type="entry name" value="Homeodomain-like"/>
    <property type="match status" value="1"/>
</dbReference>
<evidence type="ECO:0000313" key="8">
    <source>
        <dbReference type="Proteomes" id="UP000821837"/>
    </source>
</evidence>